<evidence type="ECO:0000256" key="1">
    <source>
        <dbReference type="ARBA" id="ARBA00022722"/>
    </source>
</evidence>
<dbReference type="Gene3D" id="3.10.450.30">
    <property type="entry name" value="Microbial ribonucleases"/>
    <property type="match status" value="1"/>
</dbReference>
<feature type="compositionally biased region" description="Low complexity" evidence="3">
    <location>
        <begin position="1"/>
        <end position="14"/>
    </location>
</feature>
<keyword evidence="1" id="KW-0540">Nuclease</keyword>
<dbReference type="InterPro" id="IPR016191">
    <property type="entry name" value="Ribonuclease/ribotoxin"/>
</dbReference>
<evidence type="ECO:0000313" key="5">
    <source>
        <dbReference type="Proteomes" id="UP001390339"/>
    </source>
</evidence>
<name>A0ABR2HQD3_9PEZI</name>
<gene>
    <name evidence="4" type="ORF">PGQ11_013652</name>
</gene>
<accession>A0ABR2HQD3</accession>
<evidence type="ECO:0000313" key="4">
    <source>
        <dbReference type="EMBL" id="KAK8851173.1"/>
    </source>
</evidence>
<feature type="compositionally biased region" description="Basic and acidic residues" evidence="3">
    <location>
        <begin position="133"/>
        <end position="147"/>
    </location>
</feature>
<sequence>MPSSSRTGASSSSSQTAKPTKRDARQLTTEQEDSGTPEFVRRGSYYETGVDDDQPEFKYLQASDVRRQVQQAPKEMKSAGIYPRYYGNKPYQPLSSPAPHREFPIAPSPQPGEAPRNWQPGRKPGPVRAFYNEQDRGQFDVGYHDPSRPPTGPQNGAAEVKRPYSLATYHPGPANVNANTGNSKKQKSSK</sequence>
<keyword evidence="5" id="KW-1185">Reference proteome</keyword>
<dbReference type="SUPFAM" id="SSF53933">
    <property type="entry name" value="Microbial ribonucleases"/>
    <property type="match status" value="1"/>
</dbReference>
<protein>
    <submittedName>
        <fullName evidence="4">Uncharacterized protein</fullName>
    </submittedName>
</protein>
<feature type="region of interest" description="Disordered" evidence="3">
    <location>
        <begin position="1"/>
        <end position="190"/>
    </location>
</feature>
<evidence type="ECO:0000256" key="2">
    <source>
        <dbReference type="ARBA" id="ARBA00022801"/>
    </source>
</evidence>
<evidence type="ECO:0000256" key="3">
    <source>
        <dbReference type="SAM" id="MobiDB-lite"/>
    </source>
</evidence>
<reference evidence="4 5" key="1">
    <citation type="journal article" date="2024" name="IMA Fungus">
        <title>Apiospora arundinis, a panoply of carbohydrate-active enzymes and secondary metabolites.</title>
        <authorList>
            <person name="Sorensen T."/>
            <person name="Petersen C."/>
            <person name="Muurmann A.T."/>
            <person name="Christiansen J.V."/>
            <person name="Brundto M.L."/>
            <person name="Overgaard C.K."/>
            <person name="Boysen A.T."/>
            <person name="Wollenberg R.D."/>
            <person name="Larsen T.O."/>
            <person name="Sorensen J.L."/>
            <person name="Nielsen K.L."/>
            <person name="Sondergaard T.E."/>
        </authorList>
    </citation>
    <scope>NUCLEOTIDE SEQUENCE [LARGE SCALE GENOMIC DNA]</scope>
    <source>
        <strain evidence="4 5">AAU 773</strain>
    </source>
</reference>
<proteinExistence type="predicted"/>
<organism evidence="4 5">
    <name type="scientific">Apiospora arundinis</name>
    <dbReference type="NCBI Taxonomy" id="335852"/>
    <lineage>
        <taxon>Eukaryota</taxon>
        <taxon>Fungi</taxon>
        <taxon>Dikarya</taxon>
        <taxon>Ascomycota</taxon>
        <taxon>Pezizomycotina</taxon>
        <taxon>Sordariomycetes</taxon>
        <taxon>Xylariomycetidae</taxon>
        <taxon>Amphisphaeriales</taxon>
        <taxon>Apiosporaceae</taxon>
        <taxon>Apiospora</taxon>
    </lineage>
</organism>
<dbReference type="Proteomes" id="UP001390339">
    <property type="component" value="Unassembled WGS sequence"/>
</dbReference>
<keyword evidence="2" id="KW-0378">Hydrolase</keyword>
<comment type="caution">
    <text evidence="4">The sequence shown here is derived from an EMBL/GenBank/DDBJ whole genome shotgun (WGS) entry which is preliminary data.</text>
</comment>
<dbReference type="EMBL" id="JAPCWZ010000009">
    <property type="protein sequence ID" value="KAK8851173.1"/>
    <property type="molecule type" value="Genomic_DNA"/>
</dbReference>